<evidence type="ECO:0000256" key="4">
    <source>
        <dbReference type="SAM" id="Phobius"/>
    </source>
</evidence>
<comment type="caution">
    <text evidence="6">The sequence shown here is derived from an EMBL/GenBank/DDBJ whole genome shotgun (WGS) entry which is preliminary data.</text>
</comment>
<evidence type="ECO:0000256" key="2">
    <source>
        <dbReference type="ARBA" id="ARBA00022676"/>
    </source>
</evidence>
<evidence type="ECO:0000313" key="7">
    <source>
        <dbReference type="Proteomes" id="UP000249688"/>
    </source>
</evidence>
<name>A0A2W7I128_9PROT</name>
<sequence>MAPIVSVVICTYNRPALFARTLRICLDQATLTGLAHEIVVADNGPARHAQGIVDRMAATVPVRCIPCGPPNISIARNAGIAAARAPLIAFLDDDLEVAPGWLDALVAVMADDRVDAALGPVRPVFEDGRPPGWDPGASAFTRVLDLPTGTPIAAAGPLQPPGFVVSTASSIWRRATCFTDPAPFDVAYGASGGEDLDLFLRLQNRGRRFAWCAGAAVMETVLPHRTGFPFNRQRAYTFAQAYASATVGNAPHPLRTALRLRAIGLAQAVVHGGVAVLLSLAAWLLPAARPLAQRQALRAVAGWGKVAWHDRHGLYQSEAPGG</sequence>
<feature type="domain" description="Glycosyltransferase 2-like" evidence="5">
    <location>
        <begin position="6"/>
        <end position="134"/>
    </location>
</feature>
<evidence type="ECO:0000256" key="3">
    <source>
        <dbReference type="ARBA" id="ARBA00022679"/>
    </source>
</evidence>
<dbReference type="EMBL" id="QKYU01000024">
    <property type="protein sequence ID" value="PZW40424.1"/>
    <property type="molecule type" value="Genomic_DNA"/>
</dbReference>
<dbReference type="OrthoDB" id="6116224at2"/>
<dbReference type="AlphaFoldDB" id="A0A2W7I128"/>
<protein>
    <submittedName>
        <fullName evidence="6">Succinoglycan biosynthesis protein ExoM</fullName>
    </submittedName>
</protein>
<proteinExistence type="inferred from homology"/>
<reference evidence="6 7" key="1">
    <citation type="submission" date="2018-06" db="EMBL/GenBank/DDBJ databases">
        <title>Genomic Encyclopedia of Archaeal and Bacterial Type Strains, Phase II (KMG-II): from individual species to whole genera.</title>
        <authorList>
            <person name="Goeker M."/>
        </authorList>
    </citation>
    <scope>NUCLEOTIDE SEQUENCE [LARGE SCALE GENOMIC DNA]</scope>
    <source>
        <strain evidence="6 7">DSM 24525</strain>
    </source>
</reference>
<dbReference type="Pfam" id="PF00535">
    <property type="entry name" value="Glycos_transf_2"/>
    <property type="match status" value="1"/>
</dbReference>
<evidence type="ECO:0000256" key="1">
    <source>
        <dbReference type="ARBA" id="ARBA00006739"/>
    </source>
</evidence>
<dbReference type="GO" id="GO:0016757">
    <property type="term" value="F:glycosyltransferase activity"/>
    <property type="evidence" value="ECO:0007669"/>
    <property type="project" value="UniProtKB-KW"/>
</dbReference>
<keyword evidence="2" id="KW-0328">Glycosyltransferase</keyword>
<gene>
    <name evidence="6" type="ORF">C8P66_12464</name>
</gene>
<keyword evidence="4" id="KW-1133">Transmembrane helix</keyword>
<dbReference type="PANTHER" id="PTHR43179:SF12">
    <property type="entry name" value="GALACTOFURANOSYLTRANSFERASE GLFT2"/>
    <property type="match status" value="1"/>
</dbReference>
<dbReference type="PANTHER" id="PTHR43179">
    <property type="entry name" value="RHAMNOSYLTRANSFERASE WBBL"/>
    <property type="match status" value="1"/>
</dbReference>
<accession>A0A2W7I128</accession>
<keyword evidence="4" id="KW-0472">Membrane</keyword>
<organism evidence="6 7">
    <name type="scientific">Humitalea rosea</name>
    <dbReference type="NCBI Taxonomy" id="990373"/>
    <lineage>
        <taxon>Bacteria</taxon>
        <taxon>Pseudomonadati</taxon>
        <taxon>Pseudomonadota</taxon>
        <taxon>Alphaproteobacteria</taxon>
        <taxon>Acetobacterales</taxon>
        <taxon>Roseomonadaceae</taxon>
        <taxon>Humitalea</taxon>
    </lineage>
</organism>
<dbReference type="InterPro" id="IPR001173">
    <property type="entry name" value="Glyco_trans_2-like"/>
</dbReference>
<dbReference type="SUPFAM" id="SSF53448">
    <property type="entry name" value="Nucleotide-diphospho-sugar transferases"/>
    <property type="match status" value="1"/>
</dbReference>
<evidence type="ECO:0000313" key="6">
    <source>
        <dbReference type="EMBL" id="PZW40424.1"/>
    </source>
</evidence>
<evidence type="ECO:0000259" key="5">
    <source>
        <dbReference type="Pfam" id="PF00535"/>
    </source>
</evidence>
<keyword evidence="7" id="KW-1185">Reference proteome</keyword>
<keyword evidence="4" id="KW-0812">Transmembrane</keyword>
<feature type="transmembrane region" description="Helical" evidence="4">
    <location>
        <begin position="262"/>
        <end position="285"/>
    </location>
</feature>
<comment type="similarity">
    <text evidence="1">Belongs to the glycosyltransferase 2 family.</text>
</comment>
<dbReference type="InterPro" id="IPR029044">
    <property type="entry name" value="Nucleotide-diphossugar_trans"/>
</dbReference>
<keyword evidence="3" id="KW-0808">Transferase</keyword>
<dbReference type="RefSeq" id="WP_111399778.1">
    <property type="nucleotide sequence ID" value="NZ_QKYU01000024.1"/>
</dbReference>
<dbReference type="CDD" id="cd00761">
    <property type="entry name" value="Glyco_tranf_GTA_type"/>
    <property type="match status" value="1"/>
</dbReference>
<dbReference type="Gene3D" id="3.90.550.10">
    <property type="entry name" value="Spore Coat Polysaccharide Biosynthesis Protein SpsA, Chain A"/>
    <property type="match status" value="1"/>
</dbReference>
<dbReference type="Proteomes" id="UP000249688">
    <property type="component" value="Unassembled WGS sequence"/>
</dbReference>